<gene>
    <name evidence="2" type="ORF">DKT69_00775</name>
</gene>
<dbReference type="OrthoDB" id="2972445at2"/>
<keyword evidence="2" id="KW-0378">Hydrolase</keyword>
<feature type="signal peptide" evidence="1">
    <location>
        <begin position="1"/>
        <end position="19"/>
    </location>
</feature>
<dbReference type="InterPro" id="IPR029058">
    <property type="entry name" value="AB_hydrolase_fold"/>
</dbReference>
<dbReference type="SUPFAM" id="SSF53474">
    <property type="entry name" value="alpha/beta-Hydrolases"/>
    <property type="match status" value="1"/>
</dbReference>
<evidence type="ECO:0000313" key="3">
    <source>
        <dbReference type="Proteomes" id="UP000246050"/>
    </source>
</evidence>
<dbReference type="GO" id="GO:0016787">
    <property type="term" value="F:hydrolase activity"/>
    <property type="evidence" value="ECO:0007669"/>
    <property type="project" value="UniProtKB-KW"/>
</dbReference>
<proteinExistence type="predicted"/>
<dbReference type="Gene3D" id="3.40.50.1820">
    <property type="entry name" value="alpha/beta hydrolase"/>
    <property type="match status" value="1"/>
</dbReference>
<name>A0A317DWT8_9ACTN</name>
<comment type="caution">
    <text evidence="2">The sequence shown here is derived from an EMBL/GenBank/DDBJ whole genome shotgun (WGS) entry which is preliminary data.</text>
</comment>
<keyword evidence="1" id="KW-0732">Signal</keyword>
<dbReference type="RefSeq" id="WP_109799685.1">
    <property type="nucleotide sequence ID" value="NZ_QGKS01000053.1"/>
</dbReference>
<dbReference type="EMBL" id="QGKS01000053">
    <property type="protein sequence ID" value="PWR17315.1"/>
    <property type="molecule type" value="Genomic_DNA"/>
</dbReference>
<sequence>MKPALVLLHSLLLGPLTWAPVAAKLRALGAATVVPSLVHVADADDPPFWPRIGAAVKDSVSHLPQDQPIVLVAHSNAGLLVPVVVQAAGRPVVGCLFVDASLPSRSGPTPAASPERLAYLRSIAAEGRLPQWTTWWEENTVAPLFPDPRTRSMVSAEQPRLPLSYYEQQFPVPPGWDHRPCGYLLFGPPYDRMAQDSRTRGWIVGEVPGCQGWVRPAVQSK</sequence>
<feature type="chain" id="PRO_5038356498" evidence="1">
    <location>
        <begin position="20"/>
        <end position="221"/>
    </location>
</feature>
<dbReference type="Proteomes" id="UP000246050">
    <property type="component" value="Unassembled WGS sequence"/>
</dbReference>
<reference evidence="2 3" key="1">
    <citation type="submission" date="2018-05" db="EMBL/GenBank/DDBJ databases">
        <title>Micromonosporas from Atacama Desert.</title>
        <authorList>
            <person name="Carro L."/>
            <person name="Golinska P."/>
            <person name="Klenk H.-P."/>
            <person name="Goodfellow M."/>
        </authorList>
    </citation>
    <scope>NUCLEOTIDE SEQUENCE [LARGE SCALE GENOMIC DNA]</scope>
    <source>
        <strain evidence="2 3">4G51</strain>
    </source>
</reference>
<evidence type="ECO:0000313" key="2">
    <source>
        <dbReference type="EMBL" id="PWR17315.1"/>
    </source>
</evidence>
<organism evidence="2 3">
    <name type="scientific">Micromonospora sicca</name>
    <dbReference type="NCBI Taxonomy" id="2202420"/>
    <lineage>
        <taxon>Bacteria</taxon>
        <taxon>Bacillati</taxon>
        <taxon>Actinomycetota</taxon>
        <taxon>Actinomycetes</taxon>
        <taxon>Micromonosporales</taxon>
        <taxon>Micromonosporaceae</taxon>
        <taxon>Micromonospora</taxon>
    </lineage>
</organism>
<protein>
    <submittedName>
        <fullName evidence="2">Alpha/beta hydrolase</fullName>
    </submittedName>
</protein>
<evidence type="ECO:0000256" key="1">
    <source>
        <dbReference type="SAM" id="SignalP"/>
    </source>
</evidence>
<dbReference type="AlphaFoldDB" id="A0A317DWT8"/>
<accession>A0A317DWT8</accession>